<dbReference type="SMART" id="SM00184">
    <property type="entry name" value="RING"/>
    <property type="match status" value="1"/>
</dbReference>
<keyword evidence="2 4" id="KW-0863">Zinc-finger</keyword>
<proteinExistence type="predicted"/>
<dbReference type="PROSITE" id="PS50089">
    <property type="entry name" value="ZF_RING_2"/>
    <property type="match status" value="1"/>
</dbReference>
<dbReference type="PANTHER" id="PTHR25462:SF296">
    <property type="entry name" value="MEIOTIC P26, ISOFORM F"/>
    <property type="match status" value="1"/>
</dbReference>
<evidence type="ECO:0000256" key="1">
    <source>
        <dbReference type="ARBA" id="ARBA00022723"/>
    </source>
</evidence>
<feature type="region of interest" description="Disordered" evidence="5">
    <location>
        <begin position="1"/>
        <end position="33"/>
    </location>
</feature>
<evidence type="ECO:0000313" key="8">
    <source>
        <dbReference type="EMBL" id="OWF40826.1"/>
    </source>
</evidence>
<dbReference type="CDD" id="cd19757">
    <property type="entry name" value="Bbox1"/>
    <property type="match status" value="1"/>
</dbReference>
<dbReference type="InterPro" id="IPR001841">
    <property type="entry name" value="Znf_RING"/>
</dbReference>
<comment type="caution">
    <text evidence="8">The sequence shown here is derived from an EMBL/GenBank/DDBJ whole genome shotgun (WGS) entry which is preliminary data.</text>
</comment>
<dbReference type="PROSITE" id="PS50119">
    <property type="entry name" value="ZF_BBOX"/>
    <property type="match status" value="2"/>
</dbReference>
<evidence type="ECO:0000259" key="7">
    <source>
        <dbReference type="PROSITE" id="PS50119"/>
    </source>
</evidence>
<keyword evidence="3" id="KW-0862">Zinc</keyword>
<feature type="domain" description="B box-type" evidence="7">
    <location>
        <begin position="116"/>
        <end position="163"/>
    </location>
</feature>
<dbReference type="SUPFAM" id="SSF57845">
    <property type="entry name" value="B-box zinc-binding domain"/>
    <property type="match status" value="1"/>
</dbReference>
<dbReference type="InterPro" id="IPR018957">
    <property type="entry name" value="Znf_C3HC4_RING-type"/>
</dbReference>
<dbReference type="GO" id="GO:0008270">
    <property type="term" value="F:zinc ion binding"/>
    <property type="evidence" value="ECO:0007669"/>
    <property type="project" value="UniProtKB-KW"/>
</dbReference>
<dbReference type="Gene3D" id="3.30.40.10">
    <property type="entry name" value="Zinc/RING finger domain, C3HC4 (zinc finger)"/>
    <property type="match status" value="1"/>
</dbReference>
<evidence type="ECO:0000259" key="6">
    <source>
        <dbReference type="PROSITE" id="PS50089"/>
    </source>
</evidence>
<dbReference type="CDD" id="cd16579">
    <property type="entry name" value="RING-HC_PML_C-V"/>
    <property type="match status" value="1"/>
</dbReference>
<evidence type="ECO:0000256" key="3">
    <source>
        <dbReference type="ARBA" id="ARBA00022833"/>
    </source>
</evidence>
<dbReference type="SUPFAM" id="SSF57850">
    <property type="entry name" value="RING/U-box"/>
    <property type="match status" value="1"/>
</dbReference>
<dbReference type="SUPFAM" id="SSF101898">
    <property type="entry name" value="NHL repeat"/>
    <property type="match status" value="2"/>
</dbReference>
<name>A0A210PWI6_MIZYE</name>
<dbReference type="InterPro" id="IPR000315">
    <property type="entry name" value="Znf_B-box"/>
</dbReference>
<evidence type="ECO:0000256" key="2">
    <source>
        <dbReference type="ARBA" id="ARBA00022771"/>
    </source>
</evidence>
<sequence length="654" mass="73226">MMKRRFTKTSQSYQQVGQHEKYGTKEEVKKKEASKQKHVNPLRCGMCSGTLRSPKLLPCYHTFCFKCLEDYVGRKCAPEEPSFHCPLCLMQIDIPQDGVSGLTDNLYVLVYDAMNASKNPCQQCETGTGAVARCVDCDENICMSCKNVHQKMKATKNHKLVLLAEQEKILNASLSRQCTCPEHANEEMCFVCKPCNALLCLQCKDSHLDHKLEDASVAAKVRKEELSRLADGVRSYLPYIKNNMAKADKETDRLKEDVDKTKLHIVDTAEKLKREIDAACAKKIENIDATLKQYLSSIERFRAEMERVYLSIKTLAVMSDQIFDLAPDGLLLQTNRNISKRLESVPTEIPACSLESAKTSFEPKSVPEEDLLGVTSVSVLPILRFSPTDTKVPTFYCPGRPYSICPVSDDEAWVICDTSETIQLYSKNGAIRQFLKLPGEANDICCFPNGSLFVTELRGRAIWKIGTDNSVKTFTTIDDTVRGVCYFGGKFYVTCKDSSRHMLSILTQDTGDIEKEIVQDNGNPIFCHPDRLSVTSSGTVCVTDRGKDGAVVFVTSDGHVKSSYRGEGGEQNGGQKERFEPWGLCVDQHDNIFISDRFNDVIHVLNENGVFQKFLLTEDDGIRRPLGIAVDNAGHIWVGNEDGSIHVFEYLELL</sequence>
<dbReference type="Proteomes" id="UP000242188">
    <property type="component" value="Unassembled WGS sequence"/>
</dbReference>
<feature type="domain" description="RING-type" evidence="6">
    <location>
        <begin position="44"/>
        <end position="88"/>
    </location>
</feature>
<gene>
    <name evidence="8" type="ORF">KP79_PYT25081</name>
</gene>
<evidence type="ECO:0000256" key="5">
    <source>
        <dbReference type="SAM" id="MobiDB-lite"/>
    </source>
</evidence>
<keyword evidence="1" id="KW-0479">Metal-binding</keyword>
<dbReference type="PROSITE" id="PS00518">
    <property type="entry name" value="ZF_RING_1"/>
    <property type="match status" value="1"/>
</dbReference>
<dbReference type="PANTHER" id="PTHR25462">
    <property type="entry name" value="BONUS, ISOFORM C-RELATED"/>
    <property type="match status" value="1"/>
</dbReference>
<feature type="compositionally biased region" description="Basic and acidic residues" evidence="5">
    <location>
        <begin position="18"/>
        <end position="33"/>
    </location>
</feature>
<dbReference type="InterPro" id="IPR017907">
    <property type="entry name" value="Znf_RING_CS"/>
</dbReference>
<dbReference type="Gene3D" id="2.120.10.30">
    <property type="entry name" value="TolB, C-terminal domain"/>
    <property type="match status" value="1"/>
</dbReference>
<feature type="compositionally biased region" description="Polar residues" evidence="5">
    <location>
        <begin position="8"/>
        <end position="17"/>
    </location>
</feature>
<dbReference type="Pfam" id="PF00097">
    <property type="entry name" value="zf-C3HC4"/>
    <property type="match status" value="1"/>
</dbReference>
<accession>A0A210PWI6</accession>
<dbReference type="SMART" id="SM00336">
    <property type="entry name" value="BBOX"/>
    <property type="match status" value="2"/>
</dbReference>
<dbReference type="AlphaFoldDB" id="A0A210PWI6"/>
<protein>
    <submittedName>
        <fullName evidence="8">E3 ubiquitin-protein ligase TRIM56</fullName>
    </submittedName>
</protein>
<dbReference type="OrthoDB" id="6042961at2759"/>
<dbReference type="InterPro" id="IPR047153">
    <property type="entry name" value="TRIM45/56/19-like"/>
</dbReference>
<dbReference type="EMBL" id="NEDP02005443">
    <property type="protein sequence ID" value="OWF40826.1"/>
    <property type="molecule type" value="Genomic_DNA"/>
</dbReference>
<organism evidence="8 9">
    <name type="scientific">Mizuhopecten yessoensis</name>
    <name type="common">Japanese scallop</name>
    <name type="synonym">Patinopecten yessoensis</name>
    <dbReference type="NCBI Taxonomy" id="6573"/>
    <lineage>
        <taxon>Eukaryota</taxon>
        <taxon>Metazoa</taxon>
        <taxon>Spiralia</taxon>
        <taxon>Lophotrochozoa</taxon>
        <taxon>Mollusca</taxon>
        <taxon>Bivalvia</taxon>
        <taxon>Autobranchia</taxon>
        <taxon>Pteriomorphia</taxon>
        <taxon>Pectinida</taxon>
        <taxon>Pectinoidea</taxon>
        <taxon>Pectinidae</taxon>
        <taxon>Mizuhopecten</taxon>
    </lineage>
</organism>
<dbReference type="Gene3D" id="3.30.160.60">
    <property type="entry name" value="Classic Zinc Finger"/>
    <property type="match status" value="1"/>
</dbReference>
<evidence type="ECO:0000313" key="9">
    <source>
        <dbReference type="Proteomes" id="UP000242188"/>
    </source>
</evidence>
<dbReference type="InterPro" id="IPR013083">
    <property type="entry name" value="Znf_RING/FYVE/PHD"/>
</dbReference>
<dbReference type="InterPro" id="IPR011042">
    <property type="entry name" value="6-blade_b-propeller_TolB-like"/>
</dbReference>
<reference evidence="8 9" key="1">
    <citation type="journal article" date="2017" name="Nat. Ecol. Evol.">
        <title>Scallop genome provides insights into evolution of bilaterian karyotype and development.</title>
        <authorList>
            <person name="Wang S."/>
            <person name="Zhang J."/>
            <person name="Jiao W."/>
            <person name="Li J."/>
            <person name="Xun X."/>
            <person name="Sun Y."/>
            <person name="Guo X."/>
            <person name="Huan P."/>
            <person name="Dong B."/>
            <person name="Zhang L."/>
            <person name="Hu X."/>
            <person name="Sun X."/>
            <person name="Wang J."/>
            <person name="Zhao C."/>
            <person name="Wang Y."/>
            <person name="Wang D."/>
            <person name="Huang X."/>
            <person name="Wang R."/>
            <person name="Lv J."/>
            <person name="Li Y."/>
            <person name="Zhang Z."/>
            <person name="Liu B."/>
            <person name="Lu W."/>
            <person name="Hui Y."/>
            <person name="Liang J."/>
            <person name="Zhou Z."/>
            <person name="Hou R."/>
            <person name="Li X."/>
            <person name="Liu Y."/>
            <person name="Li H."/>
            <person name="Ning X."/>
            <person name="Lin Y."/>
            <person name="Zhao L."/>
            <person name="Xing Q."/>
            <person name="Dou J."/>
            <person name="Li Y."/>
            <person name="Mao J."/>
            <person name="Guo H."/>
            <person name="Dou H."/>
            <person name="Li T."/>
            <person name="Mu C."/>
            <person name="Jiang W."/>
            <person name="Fu Q."/>
            <person name="Fu X."/>
            <person name="Miao Y."/>
            <person name="Liu J."/>
            <person name="Yu Q."/>
            <person name="Li R."/>
            <person name="Liao H."/>
            <person name="Li X."/>
            <person name="Kong Y."/>
            <person name="Jiang Z."/>
            <person name="Chourrout D."/>
            <person name="Li R."/>
            <person name="Bao Z."/>
        </authorList>
    </citation>
    <scope>NUCLEOTIDE SEQUENCE [LARGE SCALE GENOMIC DNA]</scope>
    <source>
        <strain evidence="8 9">PY_sf001</strain>
    </source>
</reference>
<feature type="domain" description="B box-type" evidence="7">
    <location>
        <begin position="175"/>
        <end position="215"/>
    </location>
</feature>
<evidence type="ECO:0000256" key="4">
    <source>
        <dbReference type="PROSITE-ProRule" id="PRU00024"/>
    </source>
</evidence>
<keyword evidence="9" id="KW-1185">Reference proteome</keyword>